<dbReference type="Proteomes" id="UP000282311">
    <property type="component" value="Unassembled WGS sequence"/>
</dbReference>
<evidence type="ECO:0000313" key="3">
    <source>
        <dbReference type="Proteomes" id="UP000282311"/>
    </source>
</evidence>
<feature type="transmembrane region" description="Helical" evidence="1">
    <location>
        <begin position="6"/>
        <end position="24"/>
    </location>
</feature>
<dbReference type="RefSeq" id="WP_120749877.1">
    <property type="nucleotide sequence ID" value="NZ_RBAH01000020.1"/>
</dbReference>
<keyword evidence="1" id="KW-0812">Transmembrane</keyword>
<feature type="transmembrane region" description="Helical" evidence="1">
    <location>
        <begin position="66"/>
        <end position="85"/>
    </location>
</feature>
<reference evidence="2 3" key="1">
    <citation type="journal article" date="2007" name="Int. J. Syst. Evol. Microbiol.">
        <title>Paenibacillus ginsengarvi sp. nov., isolated from soil from ginseng cultivation.</title>
        <authorList>
            <person name="Yoon M.H."/>
            <person name="Ten L.N."/>
            <person name="Im W.T."/>
        </authorList>
    </citation>
    <scope>NUCLEOTIDE SEQUENCE [LARGE SCALE GENOMIC DNA]</scope>
    <source>
        <strain evidence="2 3">KCTC 13059</strain>
    </source>
</reference>
<evidence type="ECO:0000313" key="2">
    <source>
        <dbReference type="EMBL" id="RKN77168.1"/>
    </source>
</evidence>
<feature type="transmembrane region" description="Helical" evidence="1">
    <location>
        <begin position="120"/>
        <end position="144"/>
    </location>
</feature>
<dbReference type="AlphaFoldDB" id="A0A3B0BXQ3"/>
<feature type="transmembrane region" description="Helical" evidence="1">
    <location>
        <begin position="36"/>
        <end position="54"/>
    </location>
</feature>
<comment type="caution">
    <text evidence="2">The sequence shown here is derived from an EMBL/GenBank/DDBJ whole genome shotgun (WGS) entry which is preliminary data.</text>
</comment>
<dbReference type="OrthoDB" id="2615679at2"/>
<accession>A0A3B0BXQ3</accession>
<keyword evidence="3" id="KW-1185">Reference proteome</keyword>
<proteinExistence type="predicted"/>
<dbReference type="EMBL" id="RBAH01000020">
    <property type="protein sequence ID" value="RKN77168.1"/>
    <property type="molecule type" value="Genomic_DNA"/>
</dbReference>
<gene>
    <name evidence="2" type="ORF">D7M11_24425</name>
</gene>
<feature type="transmembrane region" description="Helical" evidence="1">
    <location>
        <begin position="164"/>
        <end position="184"/>
    </location>
</feature>
<name>A0A3B0BXQ3_9BACL</name>
<evidence type="ECO:0000256" key="1">
    <source>
        <dbReference type="SAM" id="Phobius"/>
    </source>
</evidence>
<feature type="transmembrane region" description="Helical" evidence="1">
    <location>
        <begin position="190"/>
        <end position="207"/>
    </location>
</feature>
<keyword evidence="1" id="KW-0472">Membrane</keyword>
<feature type="transmembrane region" description="Helical" evidence="1">
    <location>
        <begin position="92"/>
        <end position="114"/>
    </location>
</feature>
<keyword evidence="1" id="KW-1133">Transmembrane helix</keyword>
<organism evidence="2 3">
    <name type="scientific">Paenibacillus ginsengarvi</name>
    <dbReference type="NCBI Taxonomy" id="400777"/>
    <lineage>
        <taxon>Bacteria</taxon>
        <taxon>Bacillati</taxon>
        <taxon>Bacillota</taxon>
        <taxon>Bacilli</taxon>
        <taxon>Bacillales</taxon>
        <taxon>Paenibacillaceae</taxon>
        <taxon>Paenibacillus</taxon>
    </lineage>
</organism>
<sequence length="216" mass="24252">MGVLSFLGVSSLEWFALLMLSFTMFRMEIRGSRGQIAFTSFLLSLLSYILIVRLDLVTFATFLQPPIVFLFLWLMFRIPAFYAGVITTNGYLIYILLTAIIYGIAHLLGLQIVADTPASFAAQTLTACIALSIARFLHTFRLGYTFVPYRARANERLTKPNLRLLLVTIAGYAVITSFNFLYFLGDYKQAVLIPVIVSLALLQYGLFKKESADSVL</sequence>
<protein>
    <submittedName>
        <fullName evidence="2">Uncharacterized protein</fullName>
    </submittedName>
</protein>